<dbReference type="AlphaFoldDB" id="A0A9J5WNW3"/>
<evidence type="ECO:0000256" key="1">
    <source>
        <dbReference type="SAM" id="MobiDB-lite"/>
    </source>
</evidence>
<keyword evidence="3" id="KW-1185">Reference proteome</keyword>
<evidence type="ECO:0000313" key="3">
    <source>
        <dbReference type="Proteomes" id="UP000824120"/>
    </source>
</evidence>
<dbReference type="OrthoDB" id="9632339at2759"/>
<dbReference type="EMBL" id="JACXVP010000011">
    <property type="protein sequence ID" value="KAG5577029.1"/>
    <property type="molecule type" value="Genomic_DNA"/>
</dbReference>
<accession>A0A9J5WNW3</accession>
<sequence>MKKDVSKLNETATSHSVSIKKLEMQMSQISSHLNPRPKEAKSPIGDSPNMSASLTWKAIGTTWLARGSIKLGRLKYHSALHRVGQKTSIGQFWPNQGKFEYPEGIVRGTNLARWATRRVRSSSSSGSTEDPAILIPIVKEGPTILIPIVQEGPATLNLIGPAILIFIVYEGPATLNPIVQEDHATSHCPGRRVLLHPIVHEGPALLIPIVQEGPATSHCPGGRVMLHSIVQEGPVILIPIVQEGPAILIPIVQEGPAILIPIVQKGPSTLNLIV</sequence>
<feature type="region of interest" description="Disordered" evidence="1">
    <location>
        <begin position="27"/>
        <end position="48"/>
    </location>
</feature>
<dbReference type="Proteomes" id="UP000824120">
    <property type="component" value="Chromosome 11"/>
</dbReference>
<evidence type="ECO:0000313" key="2">
    <source>
        <dbReference type="EMBL" id="KAG5577029.1"/>
    </source>
</evidence>
<protein>
    <submittedName>
        <fullName evidence="2">Uncharacterized protein</fullName>
    </submittedName>
</protein>
<name>A0A9J5WNW3_SOLCO</name>
<proteinExistence type="predicted"/>
<gene>
    <name evidence="2" type="ORF">H5410_057163</name>
</gene>
<reference evidence="2 3" key="1">
    <citation type="submission" date="2020-09" db="EMBL/GenBank/DDBJ databases">
        <title>De no assembly of potato wild relative species, Solanum commersonii.</title>
        <authorList>
            <person name="Cho K."/>
        </authorList>
    </citation>
    <scope>NUCLEOTIDE SEQUENCE [LARGE SCALE GENOMIC DNA]</scope>
    <source>
        <strain evidence="2">LZ3.2</strain>
        <tissue evidence="2">Leaf</tissue>
    </source>
</reference>
<organism evidence="2 3">
    <name type="scientific">Solanum commersonii</name>
    <name type="common">Commerson's wild potato</name>
    <name type="synonym">Commerson's nightshade</name>
    <dbReference type="NCBI Taxonomy" id="4109"/>
    <lineage>
        <taxon>Eukaryota</taxon>
        <taxon>Viridiplantae</taxon>
        <taxon>Streptophyta</taxon>
        <taxon>Embryophyta</taxon>
        <taxon>Tracheophyta</taxon>
        <taxon>Spermatophyta</taxon>
        <taxon>Magnoliopsida</taxon>
        <taxon>eudicotyledons</taxon>
        <taxon>Gunneridae</taxon>
        <taxon>Pentapetalae</taxon>
        <taxon>asterids</taxon>
        <taxon>lamiids</taxon>
        <taxon>Solanales</taxon>
        <taxon>Solanaceae</taxon>
        <taxon>Solanoideae</taxon>
        <taxon>Solaneae</taxon>
        <taxon>Solanum</taxon>
    </lineage>
</organism>
<comment type="caution">
    <text evidence="2">The sequence shown here is derived from an EMBL/GenBank/DDBJ whole genome shotgun (WGS) entry which is preliminary data.</text>
</comment>